<dbReference type="PANTHER" id="PTHR43684">
    <property type="match status" value="1"/>
</dbReference>
<reference evidence="5" key="1">
    <citation type="submission" date="2023-02" db="EMBL/GenBank/DDBJ databases">
        <title>Genome sequence of Hyphococcus flavus.</title>
        <authorList>
            <person name="Rong J.-C."/>
            <person name="Zhao Q."/>
            <person name="Yi M."/>
            <person name="Wu J.-Y."/>
        </authorList>
    </citation>
    <scope>NUCLEOTIDE SEQUENCE</scope>
    <source>
        <strain evidence="5">MCCC 1K03223</strain>
    </source>
</reference>
<dbReference type="InterPro" id="IPR001753">
    <property type="entry name" value="Enoyl-CoA_hydra/iso"/>
</dbReference>
<dbReference type="EMBL" id="CP118166">
    <property type="protein sequence ID" value="WDI30248.1"/>
    <property type="molecule type" value="Genomic_DNA"/>
</dbReference>
<evidence type="ECO:0000256" key="4">
    <source>
        <dbReference type="ARBA" id="ARBA00023235"/>
    </source>
</evidence>
<dbReference type="InterPro" id="IPR014748">
    <property type="entry name" value="Enoyl-CoA_hydra_C"/>
</dbReference>
<dbReference type="InterPro" id="IPR029045">
    <property type="entry name" value="ClpP/crotonase-like_dom_sf"/>
</dbReference>
<dbReference type="GO" id="GO:0004165">
    <property type="term" value="F:delta(3)-delta(2)-enoyl-CoA isomerase activity"/>
    <property type="evidence" value="ECO:0007669"/>
    <property type="project" value="UniProtKB-ARBA"/>
</dbReference>
<dbReference type="InterPro" id="IPR051053">
    <property type="entry name" value="ECH/Chromodomain_protein"/>
</dbReference>
<name>A0AAE9ZA07_9PROT</name>
<dbReference type="KEGG" id="hfl:PUV54_09775"/>
<comment type="subcellular location">
    <subcellularLocation>
        <location evidence="1">Peroxisome</location>
    </subcellularLocation>
</comment>
<evidence type="ECO:0000256" key="1">
    <source>
        <dbReference type="ARBA" id="ARBA00004275"/>
    </source>
</evidence>
<dbReference type="AlphaFoldDB" id="A0AAE9ZA07"/>
<dbReference type="CDD" id="cd06558">
    <property type="entry name" value="crotonase-like"/>
    <property type="match status" value="1"/>
</dbReference>
<evidence type="ECO:0000256" key="3">
    <source>
        <dbReference type="ARBA" id="ARBA00023140"/>
    </source>
</evidence>
<keyword evidence="4" id="KW-0413">Isomerase</keyword>
<evidence type="ECO:0000256" key="2">
    <source>
        <dbReference type="ARBA" id="ARBA00005254"/>
    </source>
</evidence>
<accession>A0AAE9ZA07</accession>
<dbReference type="Proteomes" id="UP001214043">
    <property type="component" value="Chromosome"/>
</dbReference>
<dbReference type="PANTHER" id="PTHR43684:SF1">
    <property type="entry name" value="ENOYL-COA DELTA ISOMERASE 2"/>
    <property type="match status" value="1"/>
</dbReference>
<evidence type="ECO:0000313" key="5">
    <source>
        <dbReference type="EMBL" id="WDI30248.1"/>
    </source>
</evidence>
<dbReference type="Gene3D" id="3.90.226.10">
    <property type="entry name" value="2-enoyl-CoA Hydratase, Chain A, domain 1"/>
    <property type="match status" value="1"/>
</dbReference>
<evidence type="ECO:0000313" key="6">
    <source>
        <dbReference type="Proteomes" id="UP001214043"/>
    </source>
</evidence>
<dbReference type="Pfam" id="PF00378">
    <property type="entry name" value="ECH_1"/>
    <property type="match status" value="1"/>
</dbReference>
<keyword evidence="3" id="KW-0576">Peroxisome</keyword>
<dbReference type="SUPFAM" id="SSF52096">
    <property type="entry name" value="ClpP/crotonase"/>
    <property type="match status" value="1"/>
</dbReference>
<comment type="similarity">
    <text evidence="2">Belongs to the enoyl-CoA hydratase/isomerase family.</text>
</comment>
<organism evidence="5 6">
    <name type="scientific">Hyphococcus flavus</name>
    <dbReference type="NCBI Taxonomy" id="1866326"/>
    <lineage>
        <taxon>Bacteria</taxon>
        <taxon>Pseudomonadati</taxon>
        <taxon>Pseudomonadota</taxon>
        <taxon>Alphaproteobacteria</taxon>
        <taxon>Parvularculales</taxon>
        <taxon>Parvularculaceae</taxon>
        <taxon>Hyphococcus</taxon>
    </lineage>
</organism>
<keyword evidence="6" id="KW-1185">Reference proteome</keyword>
<sequence>MSDYISQTCDGAVLRLCFNRPDKKNAITTQMYAALADGLAQAQEDKSVRAVLFEGRGDFFTSGNDIGDFMSGAALADDAHGSRPVVRFLEAIATAEKPLIAAVNGPAVGVGVTMLFHCDLVYASEAAAFHTPFTDLAVVPEAASSLLLPRIAGHQRAAEMFILASKIDPHRAREFGFVNEVVAADALEEAALGAARSIAEKAPEAVRLTKQLMKGGREEVLERMKEEGEHFAAQLQSAEFREAGAAFLQKRKPDFSNIG</sequence>
<proteinExistence type="inferred from homology"/>
<dbReference type="RefSeq" id="WP_274492043.1">
    <property type="nucleotide sequence ID" value="NZ_CP118166.1"/>
</dbReference>
<gene>
    <name evidence="5" type="ORF">PUV54_09775</name>
</gene>
<dbReference type="Gene3D" id="1.10.12.10">
    <property type="entry name" value="Lyase 2-enoyl-coa Hydratase, Chain A, domain 2"/>
    <property type="match status" value="1"/>
</dbReference>
<protein>
    <submittedName>
        <fullName evidence="5">Enoyl-CoA hydratase</fullName>
    </submittedName>
</protein>